<dbReference type="InterPro" id="IPR037185">
    <property type="entry name" value="EmrE-like"/>
</dbReference>
<feature type="transmembrane region" description="Helical" evidence="7">
    <location>
        <begin position="280"/>
        <end position="298"/>
    </location>
</feature>
<feature type="domain" description="EamA" evidence="8">
    <location>
        <begin position="162"/>
        <end position="298"/>
    </location>
</feature>
<dbReference type="SUPFAM" id="SSF103481">
    <property type="entry name" value="Multidrug resistance efflux transporter EmrE"/>
    <property type="match status" value="2"/>
</dbReference>
<comment type="subcellular location">
    <subcellularLocation>
        <location evidence="1">Cell membrane</location>
        <topology evidence="1">Multi-pass membrane protein</topology>
    </subcellularLocation>
</comment>
<organism evidence="9 10">
    <name type="scientific">Kroppenstedtia eburnea</name>
    <dbReference type="NCBI Taxonomy" id="714067"/>
    <lineage>
        <taxon>Bacteria</taxon>
        <taxon>Bacillati</taxon>
        <taxon>Bacillota</taxon>
        <taxon>Bacilli</taxon>
        <taxon>Bacillales</taxon>
        <taxon>Thermoactinomycetaceae</taxon>
        <taxon>Kroppenstedtia</taxon>
    </lineage>
</organism>
<dbReference type="Pfam" id="PF00892">
    <property type="entry name" value="EamA"/>
    <property type="match status" value="2"/>
</dbReference>
<feature type="transmembrane region" description="Helical" evidence="7">
    <location>
        <begin position="226"/>
        <end position="244"/>
    </location>
</feature>
<evidence type="ECO:0000313" key="10">
    <source>
        <dbReference type="Proteomes" id="UP000186795"/>
    </source>
</evidence>
<evidence type="ECO:0000256" key="4">
    <source>
        <dbReference type="ARBA" id="ARBA00022692"/>
    </source>
</evidence>
<feature type="transmembrane region" description="Helical" evidence="7">
    <location>
        <begin position="132"/>
        <end position="150"/>
    </location>
</feature>
<evidence type="ECO:0000259" key="8">
    <source>
        <dbReference type="Pfam" id="PF00892"/>
    </source>
</evidence>
<dbReference type="InterPro" id="IPR000620">
    <property type="entry name" value="EamA_dom"/>
</dbReference>
<dbReference type="AlphaFoldDB" id="A0A1N7IMG2"/>
<evidence type="ECO:0000256" key="5">
    <source>
        <dbReference type="ARBA" id="ARBA00022989"/>
    </source>
</evidence>
<sequence>MSGKPERSTGRIYLLLVLTTVFWGSAFPASKVAVASVSPTVAAFFRFGLGAVFMLLILWLGKGKRRRIPKQFRGAVIGLGVTGVALYNLFFFWALHFSPASDGSMIIPTMSPVITVLLAALWWKEKLQRSRLAGLVVAFAGALFFFSGILMGDGVGGGERLIGALFFLLAAICWAFYTLYGNGVLKELDPFPVTAYAMLTGAVLLGLFAAPDLMSVSWSSLEPGFWINQFYLALCPSVLANWFYYRGVQSVGASRAAMFMYIVPVSGVLLAVTLLGERLAPVQVFGSLLMVLGIWLVNRRQEPSPVERQRNRSAEAGVEQS</sequence>
<reference evidence="10" key="1">
    <citation type="submission" date="2017-01" db="EMBL/GenBank/DDBJ databases">
        <authorList>
            <person name="Varghese N."/>
            <person name="Submissions S."/>
        </authorList>
    </citation>
    <scope>NUCLEOTIDE SEQUENCE [LARGE SCALE GENOMIC DNA]</scope>
    <source>
        <strain evidence="10">DSM 45196</strain>
    </source>
</reference>
<feature type="transmembrane region" description="Helical" evidence="7">
    <location>
        <begin position="162"/>
        <end position="181"/>
    </location>
</feature>
<evidence type="ECO:0000256" key="7">
    <source>
        <dbReference type="SAM" id="Phobius"/>
    </source>
</evidence>
<dbReference type="EMBL" id="FTOD01000001">
    <property type="protein sequence ID" value="SIS38277.1"/>
    <property type="molecule type" value="Genomic_DNA"/>
</dbReference>
<feature type="transmembrane region" description="Helical" evidence="7">
    <location>
        <begin position="72"/>
        <end position="93"/>
    </location>
</feature>
<evidence type="ECO:0000256" key="3">
    <source>
        <dbReference type="ARBA" id="ARBA00022475"/>
    </source>
</evidence>
<feature type="transmembrane region" description="Helical" evidence="7">
    <location>
        <begin position="105"/>
        <end position="123"/>
    </location>
</feature>
<evidence type="ECO:0000256" key="1">
    <source>
        <dbReference type="ARBA" id="ARBA00004651"/>
    </source>
</evidence>
<keyword evidence="6 7" id="KW-0472">Membrane</keyword>
<feature type="transmembrane region" description="Helical" evidence="7">
    <location>
        <begin position="41"/>
        <end position="60"/>
    </location>
</feature>
<gene>
    <name evidence="9" type="ORF">SAMN05421790_101110</name>
</gene>
<protein>
    <submittedName>
        <fullName evidence="9">Permease of the drug/metabolite transporter (DMT) superfamily</fullName>
    </submittedName>
</protein>
<name>A0A1N7IMG2_9BACL</name>
<feature type="domain" description="EamA" evidence="8">
    <location>
        <begin position="12"/>
        <end position="146"/>
    </location>
</feature>
<keyword evidence="10" id="KW-1185">Reference proteome</keyword>
<dbReference type="OrthoDB" id="9805239at2"/>
<feature type="transmembrane region" description="Helical" evidence="7">
    <location>
        <begin position="256"/>
        <end position="274"/>
    </location>
</feature>
<evidence type="ECO:0000256" key="2">
    <source>
        <dbReference type="ARBA" id="ARBA00007362"/>
    </source>
</evidence>
<keyword evidence="4 7" id="KW-0812">Transmembrane</keyword>
<dbReference type="Gene3D" id="1.10.3730.20">
    <property type="match status" value="1"/>
</dbReference>
<dbReference type="Proteomes" id="UP000186795">
    <property type="component" value="Unassembled WGS sequence"/>
</dbReference>
<dbReference type="PANTHER" id="PTHR32322">
    <property type="entry name" value="INNER MEMBRANE TRANSPORTER"/>
    <property type="match status" value="1"/>
</dbReference>
<evidence type="ECO:0000313" key="9">
    <source>
        <dbReference type="EMBL" id="SIS38277.1"/>
    </source>
</evidence>
<keyword evidence="3" id="KW-1003">Cell membrane</keyword>
<dbReference type="PANTHER" id="PTHR32322:SF18">
    <property type="entry name" value="S-ADENOSYLMETHIONINE_S-ADENOSYLHOMOCYSTEINE TRANSPORTER"/>
    <property type="match status" value="1"/>
</dbReference>
<comment type="similarity">
    <text evidence="2">Belongs to the EamA transporter family.</text>
</comment>
<evidence type="ECO:0000256" key="6">
    <source>
        <dbReference type="ARBA" id="ARBA00023136"/>
    </source>
</evidence>
<dbReference type="InterPro" id="IPR050638">
    <property type="entry name" value="AA-Vitamin_Transporters"/>
</dbReference>
<proteinExistence type="inferred from homology"/>
<keyword evidence="5 7" id="KW-1133">Transmembrane helix</keyword>
<feature type="transmembrane region" description="Helical" evidence="7">
    <location>
        <begin position="12"/>
        <end position="29"/>
    </location>
</feature>
<feature type="transmembrane region" description="Helical" evidence="7">
    <location>
        <begin position="193"/>
        <end position="214"/>
    </location>
</feature>
<dbReference type="GO" id="GO:0005886">
    <property type="term" value="C:plasma membrane"/>
    <property type="evidence" value="ECO:0007669"/>
    <property type="project" value="UniProtKB-SubCell"/>
</dbReference>
<dbReference type="RefSeq" id="WP_076522803.1">
    <property type="nucleotide sequence ID" value="NZ_CP048103.1"/>
</dbReference>
<accession>A0A1N7IMG2</accession>